<keyword evidence="2" id="KW-1185">Reference proteome</keyword>
<accession>A0A8R1IMA9</accession>
<evidence type="ECO:0000313" key="1">
    <source>
        <dbReference type="EnsemblMetazoa" id="CJA33170c.1"/>
    </source>
</evidence>
<evidence type="ECO:0000313" key="2">
    <source>
        <dbReference type="Proteomes" id="UP000005237"/>
    </source>
</evidence>
<reference evidence="1" key="2">
    <citation type="submission" date="2022-06" db="UniProtKB">
        <authorList>
            <consortium name="EnsemblMetazoa"/>
        </authorList>
    </citation>
    <scope>IDENTIFICATION</scope>
    <source>
        <strain evidence="1">DF5081</strain>
    </source>
</reference>
<dbReference type="AlphaFoldDB" id="A0A8R1IMA9"/>
<name>A0A8R1IMA9_CAEJA</name>
<proteinExistence type="predicted"/>
<organism evidence="1 2">
    <name type="scientific">Caenorhabditis japonica</name>
    <dbReference type="NCBI Taxonomy" id="281687"/>
    <lineage>
        <taxon>Eukaryota</taxon>
        <taxon>Metazoa</taxon>
        <taxon>Ecdysozoa</taxon>
        <taxon>Nematoda</taxon>
        <taxon>Chromadorea</taxon>
        <taxon>Rhabditida</taxon>
        <taxon>Rhabditina</taxon>
        <taxon>Rhabditomorpha</taxon>
        <taxon>Rhabditoidea</taxon>
        <taxon>Rhabditidae</taxon>
        <taxon>Peloderinae</taxon>
        <taxon>Caenorhabditis</taxon>
    </lineage>
</organism>
<protein>
    <submittedName>
        <fullName evidence="1">Uncharacterized protein</fullName>
    </submittedName>
</protein>
<reference evidence="2" key="1">
    <citation type="submission" date="2010-08" db="EMBL/GenBank/DDBJ databases">
        <authorList>
            <consortium name="Caenorhabditis japonica Sequencing Consortium"/>
            <person name="Wilson R.K."/>
        </authorList>
    </citation>
    <scope>NUCLEOTIDE SEQUENCE [LARGE SCALE GENOMIC DNA]</scope>
    <source>
        <strain evidence="2">DF5081</strain>
    </source>
</reference>
<dbReference type="EnsemblMetazoa" id="CJA33170c.1">
    <property type="protein sequence ID" value="CJA33170c.1"/>
    <property type="gene ID" value="WBGene00209017"/>
</dbReference>
<dbReference type="Proteomes" id="UP000005237">
    <property type="component" value="Unassembled WGS sequence"/>
</dbReference>
<sequence>MVYADTLLKGPALIVSIRVLAIFESIGVFYALTGQIVGVPSSIVLALHGLYRLQVQKASITSATLASDTAAICEILEIIVRTCAPSLINGSKFHQLLYHLPRNVAMFGSLIPFSTQVHEHSYHVLKRHLASEVTNGLGASILRNSSTIRDLESEVRRRVEIDEDLLKNNIYVQKLAQHFHLLPKNKILRVSHVPEKFRHFSVPGDLYMDTIYFEGVRYSSKNKSLSDDTHITFSLNNTTQYGRIEGFIMCSRKPIHIILSPFKMPNFLNELIERHSIRKEIPATPQRSNKNTPKIVKKPIPSIRREPLKRSYDAATGDVYEENHACDEIIVTDDDFNLIDDVQQMRVESVVTVDPREDPVFSLCPFVIGQLAANATAETDALLN</sequence>